<feature type="coiled-coil region" evidence="1">
    <location>
        <begin position="226"/>
        <end position="256"/>
    </location>
</feature>
<keyword evidence="1" id="KW-0175">Coiled coil</keyword>
<sequence>MARLFAPRVDGSYLVPRELVEQYKDTALRPNLEEEFLKAGLDKDLFVKRSIKKVKRRESEAELWVSGQFVSDGDMDELGMTEKRKKAVHDECAKMKGWIRRDRYEPEIKLYWLEKAVEGKVLKRKREIYEEEDSDVEMEASDDEKDLDVFNMSWGLGDGGPKGDEPRVAGADRTEDVRKSLKAISFPEMDADGLPSAYIVKVVTCLGKWNTKAGSIQEQLKEFKKTERSEKIMEKAKQLVSKIEQQSDKIQHMQAESALAGGFTLEQQSEIKKMFDESKQMLPDGI</sequence>
<evidence type="ECO:0000313" key="3">
    <source>
        <dbReference type="Proteomes" id="UP000601435"/>
    </source>
</evidence>
<proteinExistence type="predicted"/>
<accession>A0A812YSM1</accession>
<keyword evidence="3" id="KW-1185">Reference proteome</keyword>
<gene>
    <name evidence="2" type="ORF">SNEC2469_LOCUS23356</name>
</gene>
<reference evidence="2" key="1">
    <citation type="submission" date="2021-02" db="EMBL/GenBank/DDBJ databases">
        <authorList>
            <person name="Dougan E. K."/>
            <person name="Rhodes N."/>
            <person name="Thang M."/>
            <person name="Chan C."/>
        </authorList>
    </citation>
    <scope>NUCLEOTIDE SEQUENCE</scope>
</reference>
<name>A0A812YSM1_9DINO</name>
<evidence type="ECO:0000256" key="1">
    <source>
        <dbReference type="SAM" id="Coils"/>
    </source>
</evidence>
<organism evidence="2 3">
    <name type="scientific">Symbiodinium necroappetens</name>
    <dbReference type="NCBI Taxonomy" id="1628268"/>
    <lineage>
        <taxon>Eukaryota</taxon>
        <taxon>Sar</taxon>
        <taxon>Alveolata</taxon>
        <taxon>Dinophyceae</taxon>
        <taxon>Suessiales</taxon>
        <taxon>Symbiodiniaceae</taxon>
        <taxon>Symbiodinium</taxon>
    </lineage>
</organism>
<dbReference type="AlphaFoldDB" id="A0A812YSM1"/>
<evidence type="ECO:0000313" key="2">
    <source>
        <dbReference type="EMBL" id="CAE7794031.1"/>
    </source>
</evidence>
<comment type="caution">
    <text evidence="2">The sequence shown here is derived from an EMBL/GenBank/DDBJ whole genome shotgun (WGS) entry which is preliminary data.</text>
</comment>
<protein>
    <submittedName>
        <fullName evidence="2">Uncharacterized protein</fullName>
    </submittedName>
</protein>
<dbReference type="Proteomes" id="UP000601435">
    <property type="component" value="Unassembled WGS sequence"/>
</dbReference>
<dbReference type="OrthoDB" id="408451at2759"/>
<dbReference type="EMBL" id="CAJNJA010043474">
    <property type="protein sequence ID" value="CAE7794031.1"/>
    <property type="molecule type" value="Genomic_DNA"/>
</dbReference>